<evidence type="ECO:0000313" key="2">
    <source>
        <dbReference type="Proteomes" id="UP001317870"/>
    </source>
</evidence>
<accession>A0ABN6U2K9</accession>
<reference evidence="1 2" key="1">
    <citation type="submission" date="2022-11" db="EMBL/GenBank/DDBJ databases">
        <title>Genome Sequencing of Nocardia sp. ON39_IFM12276 and assembly.</title>
        <authorList>
            <person name="Shimojima M."/>
            <person name="Toyokawa M."/>
            <person name="Uesaka K."/>
        </authorList>
    </citation>
    <scope>NUCLEOTIDE SEQUENCE [LARGE SCALE GENOMIC DNA]</scope>
    <source>
        <strain evidence="1 2">IFM 12276</strain>
    </source>
</reference>
<name>A0ABN6U2K9_9NOCA</name>
<proteinExistence type="predicted"/>
<dbReference type="RefSeq" id="WP_281879597.1">
    <property type="nucleotide sequence ID" value="NZ_AP026976.1"/>
</dbReference>
<dbReference type="Proteomes" id="UP001317870">
    <property type="component" value="Chromosome"/>
</dbReference>
<sequence>MKDFGPNFYDWPDTVTDDFLSSVTFALGAHQEATGVCDRVDRQVEHPLQPVPNGSSKWASVIARRAR</sequence>
<protein>
    <submittedName>
        <fullName evidence="1">Uncharacterized protein</fullName>
    </submittedName>
</protein>
<gene>
    <name evidence="1" type="ORF">IFM12276_24820</name>
</gene>
<evidence type="ECO:0000313" key="1">
    <source>
        <dbReference type="EMBL" id="BDT99453.1"/>
    </source>
</evidence>
<keyword evidence="2" id="KW-1185">Reference proteome</keyword>
<organism evidence="1 2">
    <name type="scientific">Nocardia sputorum</name>
    <dbReference type="NCBI Taxonomy" id="2984338"/>
    <lineage>
        <taxon>Bacteria</taxon>
        <taxon>Bacillati</taxon>
        <taxon>Actinomycetota</taxon>
        <taxon>Actinomycetes</taxon>
        <taxon>Mycobacteriales</taxon>
        <taxon>Nocardiaceae</taxon>
        <taxon>Nocardia</taxon>
    </lineage>
</organism>
<dbReference type="EMBL" id="AP026978">
    <property type="protein sequence ID" value="BDT99453.1"/>
    <property type="molecule type" value="Genomic_DNA"/>
</dbReference>